<evidence type="ECO:0000313" key="3">
    <source>
        <dbReference type="Proteomes" id="UP000295151"/>
    </source>
</evidence>
<dbReference type="AlphaFoldDB" id="A0A4R7T4P2"/>
<dbReference type="EMBL" id="SOCE01000001">
    <property type="protein sequence ID" value="TDU86585.1"/>
    <property type="molecule type" value="Genomic_DNA"/>
</dbReference>
<sequence length="75" mass="7627">MEVCGRSRGVVVLQPARTVHSFLAQAEYLGEVTCGLGIALTATLVTLPVALGVCAGLFAVTAAVMRRAPVSADLG</sequence>
<keyword evidence="1" id="KW-0472">Membrane</keyword>
<proteinExistence type="predicted"/>
<keyword evidence="1" id="KW-0812">Transmembrane</keyword>
<comment type="caution">
    <text evidence="2">The sequence shown here is derived from an EMBL/GenBank/DDBJ whole genome shotgun (WGS) entry which is preliminary data.</text>
</comment>
<evidence type="ECO:0000256" key="1">
    <source>
        <dbReference type="SAM" id="Phobius"/>
    </source>
</evidence>
<evidence type="ECO:0000313" key="2">
    <source>
        <dbReference type="EMBL" id="TDU86585.1"/>
    </source>
</evidence>
<accession>A0A4R7T4P2</accession>
<keyword evidence="1" id="KW-1133">Transmembrane helix</keyword>
<keyword evidence="3" id="KW-1185">Reference proteome</keyword>
<protein>
    <submittedName>
        <fullName evidence="2">Uncharacterized protein</fullName>
    </submittedName>
</protein>
<gene>
    <name evidence="2" type="ORF">EV138_0096</name>
</gene>
<reference evidence="2 3" key="1">
    <citation type="submission" date="2019-03" db="EMBL/GenBank/DDBJ databases">
        <title>Genomic Encyclopedia of Type Strains, Phase III (KMG-III): the genomes of soil and plant-associated and newly described type strains.</title>
        <authorList>
            <person name="Whitman W."/>
        </authorList>
    </citation>
    <scope>NUCLEOTIDE SEQUENCE [LARGE SCALE GENOMIC DNA]</scope>
    <source>
        <strain evidence="2 3">VKM Ac-2575</strain>
    </source>
</reference>
<name>A0A4R7T4P2_9ACTN</name>
<feature type="transmembrane region" description="Helical" evidence="1">
    <location>
        <begin position="38"/>
        <end position="65"/>
    </location>
</feature>
<organism evidence="2 3">
    <name type="scientific">Kribbella voronezhensis</name>
    <dbReference type="NCBI Taxonomy" id="2512212"/>
    <lineage>
        <taxon>Bacteria</taxon>
        <taxon>Bacillati</taxon>
        <taxon>Actinomycetota</taxon>
        <taxon>Actinomycetes</taxon>
        <taxon>Propionibacteriales</taxon>
        <taxon>Kribbellaceae</taxon>
        <taxon>Kribbella</taxon>
    </lineage>
</organism>
<dbReference type="Proteomes" id="UP000295151">
    <property type="component" value="Unassembled WGS sequence"/>
</dbReference>